<protein>
    <recommendedName>
        <fullName evidence="4 9">N-(5'-phosphoribosyl)anthranilate isomerase</fullName>
        <shortName evidence="9">PRAI</shortName>
        <ecNumber evidence="3 9">5.3.1.24</ecNumber>
    </recommendedName>
</protein>
<dbReference type="Proteomes" id="UP001152599">
    <property type="component" value="Unassembled WGS sequence"/>
</dbReference>
<dbReference type="RefSeq" id="WP_304419814.1">
    <property type="nucleotide sequence ID" value="NZ_JANCMU010000001.1"/>
</dbReference>
<dbReference type="HAMAP" id="MF_00135">
    <property type="entry name" value="PRAI"/>
    <property type="match status" value="1"/>
</dbReference>
<dbReference type="Pfam" id="PF00697">
    <property type="entry name" value="PRAI"/>
    <property type="match status" value="1"/>
</dbReference>
<evidence type="ECO:0000313" key="12">
    <source>
        <dbReference type="Proteomes" id="UP001152599"/>
    </source>
</evidence>
<dbReference type="InterPro" id="IPR044643">
    <property type="entry name" value="TrpF_fam"/>
</dbReference>
<keyword evidence="7 9" id="KW-0057">Aromatic amino acid biosynthesis</keyword>
<keyword evidence="6 9" id="KW-0822">Tryptophan biosynthesis</keyword>
<evidence type="ECO:0000256" key="1">
    <source>
        <dbReference type="ARBA" id="ARBA00001164"/>
    </source>
</evidence>
<sequence length="209" mass="23464">MKIKVCGITDINQANALADLGVHFIGFISYEKSKRFAWNKIQPSVLKTLKSIKKVGVFVNENIPSLLDIAQQAEFDLIQLHGNESVEDVKEISKFYPVIKAISVAENSNHLQEQINEYSDFVSYFLFDTATKSYGGSGRTFDWDILNDLKINQPYFLSGGLSAETDFNFEAFNQTPFALDINSKFESSAGIKDIKLIESFIAKNNLIKA</sequence>
<evidence type="ECO:0000256" key="7">
    <source>
        <dbReference type="ARBA" id="ARBA00023141"/>
    </source>
</evidence>
<evidence type="ECO:0000256" key="9">
    <source>
        <dbReference type="HAMAP-Rule" id="MF_00135"/>
    </source>
</evidence>
<evidence type="ECO:0000256" key="2">
    <source>
        <dbReference type="ARBA" id="ARBA00004664"/>
    </source>
</evidence>
<dbReference type="PANTHER" id="PTHR42894:SF1">
    <property type="entry name" value="N-(5'-PHOSPHORIBOSYL)ANTHRANILATE ISOMERASE"/>
    <property type="match status" value="1"/>
</dbReference>
<keyword evidence="8 9" id="KW-0413">Isomerase</keyword>
<evidence type="ECO:0000256" key="4">
    <source>
        <dbReference type="ARBA" id="ARBA00022272"/>
    </source>
</evidence>
<evidence type="ECO:0000256" key="3">
    <source>
        <dbReference type="ARBA" id="ARBA00012572"/>
    </source>
</evidence>
<dbReference type="Gene3D" id="3.20.20.70">
    <property type="entry name" value="Aldolase class I"/>
    <property type="match status" value="1"/>
</dbReference>
<dbReference type="SUPFAM" id="SSF51366">
    <property type="entry name" value="Ribulose-phoshate binding barrel"/>
    <property type="match status" value="1"/>
</dbReference>
<dbReference type="InterPro" id="IPR013785">
    <property type="entry name" value="Aldolase_TIM"/>
</dbReference>
<evidence type="ECO:0000256" key="6">
    <source>
        <dbReference type="ARBA" id="ARBA00022822"/>
    </source>
</evidence>
<accession>A0A9X4MX14</accession>
<evidence type="ECO:0000256" key="8">
    <source>
        <dbReference type="ARBA" id="ARBA00023235"/>
    </source>
</evidence>
<comment type="caution">
    <text evidence="11">The sequence shown here is derived from an EMBL/GenBank/DDBJ whole genome shotgun (WGS) entry which is preliminary data.</text>
</comment>
<dbReference type="AlphaFoldDB" id="A0A9X4MX14"/>
<organism evidence="11 12">
    <name type="scientific">Profundicola chukchiensis</name>
    <dbReference type="NCBI Taxonomy" id="2961959"/>
    <lineage>
        <taxon>Bacteria</taxon>
        <taxon>Pseudomonadati</taxon>
        <taxon>Bacteroidota</taxon>
        <taxon>Flavobacteriia</taxon>
        <taxon>Flavobacteriales</taxon>
        <taxon>Weeksellaceae</taxon>
        <taxon>Profundicola</taxon>
    </lineage>
</organism>
<gene>
    <name evidence="9" type="primary">trpF</name>
    <name evidence="11" type="ORF">NMK71_01605</name>
</gene>
<proteinExistence type="inferred from homology"/>
<keyword evidence="5 9" id="KW-0028">Amino-acid biosynthesis</keyword>
<dbReference type="InterPro" id="IPR001240">
    <property type="entry name" value="PRAI_dom"/>
</dbReference>
<evidence type="ECO:0000313" key="11">
    <source>
        <dbReference type="EMBL" id="MDG4945097.1"/>
    </source>
</evidence>
<dbReference type="GO" id="GO:0004640">
    <property type="term" value="F:phosphoribosylanthranilate isomerase activity"/>
    <property type="evidence" value="ECO:0007669"/>
    <property type="project" value="UniProtKB-UniRule"/>
</dbReference>
<feature type="domain" description="N-(5'phosphoribosyl) anthranilate isomerase (PRAI)" evidence="10">
    <location>
        <begin position="4"/>
        <end position="202"/>
    </location>
</feature>
<comment type="catalytic activity">
    <reaction evidence="1 9">
        <text>N-(5-phospho-beta-D-ribosyl)anthranilate = 1-(2-carboxyphenylamino)-1-deoxy-D-ribulose 5-phosphate</text>
        <dbReference type="Rhea" id="RHEA:21540"/>
        <dbReference type="ChEBI" id="CHEBI:18277"/>
        <dbReference type="ChEBI" id="CHEBI:58613"/>
        <dbReference type="EC" id="5.3.1.24"/>
    </reaction>
</comment>
<comment type="similarity">
    <text evidence="9">Belongs to the TrpF family.</text>
</comment>
<evidence type="ECO:0000256" key="5">
    <source>
        <dbReference type="ARBA" id="ARBA00022605"/>
    </source>
</evidence>
<name>A0A9X4MX14_9FLAO</name>
<dbReference type="PANTHER" id="PTHR42894">
    <property type="entry name" value="N-(5'-PHOSPHORIBOSYL)ANTHRANILATE ISOMERASE"/>
    <property type="match status" value="1"/>
</dbReference>
<reference evidence="11" key="1">
    <citation type="submission" date="2022-07" db="EMBL/GenBank/DDBJ databases">
        <title>Description and genome-wide analysis of Profundicola chukchiensis gen. nov., sp. nov., marine bacteria isolated from bottom sediments of the Chukchi Sea.</title>
        <authorList>
            <person name="Romanenko L."/>
            <person name="Otstavnykh N."/>
            <person name="Kurilenko V."/>
            <person name="Eremeev V."/>
            <person name="Velansky P."/>
            <person name="Mikhailov V."/>
            <person name="Isaeva M."/>
        </authorList>
    </citation>
    <scope>NUCLEOTIDE SEQUENCE</scope>
    <source>
        <strain evidence="11">KMM 9713</strain>
    </source>
</reference>
<evidence type="ECO:0000259" key="10">
    <source>
        <dbReference type="Pfam" id="PF00697"/>
    </source>
</evidence>
<dbReference type="EMBL" id="JANCMU010000001">
    <property type="protein sequence ID" value="MDG4945097.1"/>
    <property type="molecule type" value="Genomic_DNA"/>
</dbReference>
<dbReference type="CDD" id="cd00405">
    <property type="entry name" value="PRAI"/>
    <property type="match status" value="1"/>
</dbReference>
<comment type="pathway">
    <text evidence="2 9">Amino-acid biosynthesis; L-tryptophan biosynthesis; L-tryptophan from chorismate: step 3/5.</text>
</comment>
<dbReference type="InterPro" id="IPR011060">
    <property type="entry name" value="RibuloseP-bd_barrel"/>
</dbReference>
<keyword evidence="12" id="KW-1185">Reference proteome</keyword>
<dbReference type="EC" id="5.3.1.24" evidence="3 9"/>
<dbReference type="GO" id="GO:0000162">
    <property type="term" value="P:L-tryptophan biosynthetic process"/>
    <property type="evidence" value="ECO:0007669"/>
    <property type="project" value="UniProtKB-UniRule"/>
</dbReference>